<evidence type="ECO:0000313" key="2">
    <source>
        <dbReference type="EMBL" id="ADB17850.1"/>
    </source>
</evidence>
<dbReference type="Pfam" id="PF00501">
    <property type="entry name" value="AMP-binding"/>
    <property type="match status" value="1"/>
</dbReference>
<keyword evidence="3" id="KW-1185">Reference proteome</keyword>
<feature type="domain" description="AMP-dependent synthetase/ligase" evidence="1">
    <location>
        <begin position="16"/>
        <end position="400"/>
    </location>
</feature>
<dbReference type="InterPro" id="IPR000873">
    <property type="entry name" value="AMP-dep_synth/lig_dom"/>
</dbReference>
<dbReference type="InterPro" id="IPR042099">
    <property type="entry name" value="ANL_N_sf"/>
</dbReference>
<dbReference type="AlphaFoldDB" id="D2QWP7"/>
<sequence length="562" mass="61871">MTSEVVNVAARLTLCAQQRPDDLAVIMPGGRRSDGKAKYKTISFADLDRDSSTIASGLLSHGLRPGMRVVLMVPPCIDFITLVFATFKAGLVTVLIDPGMGRWNLIQCLEESRPEAFIGIPLAHAVRCLFSRRFPLLKHLVTVGRRWFWGGATLDDIRRKAAADFAIAPTQASDAAAIIFTTGSTGPPKGVLYRHGNFDRQATEIRDFYGIEPGGVDLSGFPLFALFNAAMGMTTLIPEMDATKPALVDPRKIIEAVRDWKVNQAFGSPALWNRVGRYCETSGEKLPTLRRVLSAGAPVPVHVLQRLKKVIHPEGDIHTPYGATEALPVASIAASEVLRETGALSAEGKGTCVGRKFPGIEWKVIAISDGPIDSIEQATMLADGEIGELIVRGPVVTSEYVTRTDCNPLHKVRDGNSFWHRMGDVGYLAEDPQHAGEKRFWFCGRKSHRVLTPDGTLYTIPCEAIFNQHARIYRSALVGIGKPGEQRPVMIVEPWPEQFPTSSKDKRQLIEELKSLGQTYDHTRAISDILVMRAMPVDIRHNAKIFREKLAPWAAKQLGIRT</sequence>
<dbReference type="KEGG" id="psl:Psta_3186"/>
<evidence type="ECO:0000259" key="1">
    <source>
        <dbReference type="Pfam" id="PF00501"/>
    </source>
</evidence>
<dbReference type="OrthoDB" id="9799237at2"/>
<dbReference type="PROSITE" id="PS00455">
    <property type="entry name" value="AMP_BINDING"/>
    <property type="match status" value="1"/>
</dbReference>
<dbReference type="InterPro" id="IPR020845">
    <property type="entry name" value="AMP-binding_CS"/>
</dbReference>
<dbReference type="NCBIfam" id="NF006754">
    <property type="entry name" value="PRK09274.1"/>
    <property type="match status" value="1"/>
</dbReference>
<keyword evidence="2" id="KW-0436">Ligase</keyword>
<name>D2QWP7_PIRSD</name>
<dbReference type="HOGENOM" id="CLU_000022_59_12_0"/>
<dbReference type="Proteomes" id="UP000001887">
    <property type="component" value="Chromosome"/>
</dbReference>
<proteinExistence type="predicted"/>
<dbReference type="GO" id="GO:0016874">
    <property type="term" value="F:ligase activity"/>
    <property type="evidence" value="ECO:0007669"/>
    <property type="project" value="UniProtKB-KW"/>
</dbReference>
<gene>
    <name evidence="2" type="ordered locus">Psta_3186</name>
</gene>
<evidence type="ECO:0000313" key="3">
    <source>
        <dbReference type="Proteomes" id="UP000001887"/>
    </source>
</evidence>
<accession>D2QWP7</accession>
<organism evidence="2 3">
    <name type="scientific">Pirellula staleyi (strain ATCC 27377 / DSM 6068 / ICPB 4128)</name>
    <name type="common">Pirella staleyi</name>
    <dbReference type="NCBI Taxonomy" id="530564"/>
    <lineage>
        <taxon>Bacteria</taxon>
        <taxon>Pseudomonadati</taxon>
        <taxon>Planctomycetota</taxon>
        <taxon>Planctomycetia</taxon>
        <taxon>Pirellulales</taxon>
        <taxon>Pirellulaceae</taxon>
        <taxon>Pirellula</taxon>
    </lineage>
</organism>
<dbReference type="CDD" id="cd05910">
    <property type="entry name" value="FACL_like_1"/>
    <property type="match status" value="1"/>
</dbReference>
<protein>
    <submittedName>
        <fullName evidence="2">AMP-dependent synthetase and ligase</fullName>
    </submittedName>
</protein>
<dbReference type="EMBL" id="CP001848">
    <property type="protein sequence ID" value="ADB17850.1"/>
    <property type="molecule type" value="Genomic_DNA"/>
</dbReference>
<dbReference type="STRING" id="530564.Psta_3186"/>
<dbReference type="Gene3D" id="3.40.50.12780">
    <property type="entry name" value="N-terminal domain of ligase-like"/>
    <property type="match status" value="1"/>
</dbReference>
<dbReference type="InterPro" id="IPR050237">
    <property type="entry name" value="ATP-dep_AMP-bd_enzyme"/>
</dbReference>
<dbReference type="PANTHER" id="PTHR43767:SF1">
    <property type="entry name" value="NONRIBOSOMAL PEPTIDE SYNTHASE PES1 (EUROFUNG)-RELATED"/>
    <property type="match status" value="1"/>
</dbReference>
<dbReference type="eggNOG" id="COG0318">
    <property type="taxonomic scope" value="Bacteria"/>
</dbReference>
<dbReference type="SUPFAM" id="SSF56801">
    <property type="entry name" value="Acetyl-CoA synthetase-like"/>
    <property type="match status" value="1"/>
</dbReference>
<reference evidence="2 3" key="1">
    <citation type="journal article" date="2009" name="Stand. Genomic Sci.">
        <title>Complete genome sequence of Pirellula staleyi type strain (ATCC 27377).</title>
        <authorList>
            <person name="Clum A."/>
            <person name="Tindall B.J."/>
            <person name="Sikorski J."/>
            <person name="Ivanova N."/>
            <person name="Mavrommatis K."/>
            <person name="Lucas S."/>
            <person name="Glavina del Rio T."/>
            <person name="Nolan M."/>
            <person name="Chen F."/>
            <person name="Tice H."/>
            <person name="Pitluck S."/>
            <person name="Cheng J.F."/>
            <person name="Chertkov O."/>
            <person name="Brettin T."/>
            <person name="Han C."/>
            <person name="Detter J.C."/>
            <person name="Kuske C."/>
            <person name="Bruce D."/>
            <person name="Goodwin L."/>
            <person name="Ovchinikova G."/>
            <person name="Pati A."/>
            <person name="Mikhailova N."/>
            <person name="Chen A."/>
            <person name="Palaniappan K."/>
            <person name="Land M."/>
            <person name="Hauser L."/>
            <person name="Chang Y.J."/>
            <person name="Jeffries C.D."/>
            <person name="Chain P."/>
            <person name="Rohde M."/>
            <person name="Goker M."/>
            <person name="Bristow J."/>
            <person name="Eisen J.A."/>
            <person name="Markowitz V."/>
            <person name="Hugenholtz P."/>
            <person name="Kyrpides N.C."/>
            <person name="Klenk H.P."/>
            <person name="Lapidus A."/>
        </authorList>
    </citation>
    <scope>NUCLEOTIDE SEQUENCE [LARGE SCALE GENOMIC DNA]</scope>
    <source>
        <strain evidence="3">ATCC 27377 / DSM 6068 / ICPB 4128</strain>
    </source>
</reference>
<dbReference type="PANTHER" id="PTHR43767">
    <property type="entry name" value="LONG-CHAIN-FATTY-ACID--COA LIGASE"/>
    <property type="match status" value="1"/>
</dbReference>